<name>A0AAE1KES6_PETCI</name>
<feature type="compositionally biased region" description="Basic and acidic residues" evidence="1">
    <location>
        <begin position="1760"/>
        <end position="1773"/>
    </location>
</feature>
<proteinExistence type="predicted"/>
<dbReference type="EMBL" id="JAWQEG010002231">
    <property type="protein sequence ID" value="KAK3873351.1"/>
    <property type="molecule type" value="Genomic_DNA"/>
</dbReference>
<sequence>MPTAYHCQLLECLMSLKADIVKDLLCVIAYGTPSARLPAANLLFYYWPGLNPTLFDRRGIHIKFSDISSVLKAMFNKSAQAAKSDSISQTANSDSGESKSPKGWKAMPCQIEECDGEGGNEAAKVCMDHAVCLGASPDNPPPLYLCLYCVDDIRREHSTVEFFDILMPMAQVSATCENKNCRSTEKNAMATCFSLECASYNSNRPIRYCSQCNNIRHNNRRGTDHIVHTNISSPWTMEPQMQHFTIEAIVSLLNEAQPFGDKTKCKDQERLNRAGLLDDIDKGDGLTPEEARMLSRYGVWLIISLCAPTEDTPIEMLGRILAALCHWFNATQYLPDDQQGTSIERLKSENIHNWLQDVCKTHFEVFVSCLMPHPIEYARVGGHWDTLATRTDHIKEGFNRLFCLVPYEVVTPQLWNRVMPHWMEAIHNDIPEEELVDLKITLSKLLDSDMSPLGFDAVTMYQFISVRFSNTSASVQEQTLSWLQILSSLNIVIPMTLLLSIFSDGASSLRNPPPPPTRKTSTSSRTHDAPVLEPVVEDDSGSSSGGLSEGEHPPSDHPEDHYSNHQLHLTCFVLMQDVLFKQMEVQEVERHQGVCGTESKVVLGLIRDMLAAPCLAPHTCSGQLECITCELTTTFFQLAADLTSYLCPRHAIQNNRVADIIPPEVESSQTNKSPEHSTQDGQTPASSTQSPKPVPPPPPKEGGGKVLSMMASMPQIVTATVETVGELDVAANMPQEHVVKAVATAVTLTEEDVAHATASVASASVVGEDDQPIDPTTGIDGQEDDGGQDGLFWVTSQGKFKFRLQDLPPHFQLVHTLLSMLEVLEDGDVVYHVCECLKYLVLHGEALAMAASEHRGFLIWCQENMSISTMWSLLEAEWSHVAEVCVQLLLHFITLPCGADIFWKLCETHFNHQDWKVRFQGVEKVVILGRFLGVWSVHQCPGLQAALAHAFCFLLSSLDDINVAVAQRACLYLTTLPNTGLRALCWCLEQQFDSVILDRPMIIQALHQLSSRLPDRRILTWEFFFNRFDALYLEAQIALEKYGDIAFPRDLKNSDMTSDVFERKLSRAKDALTLVQSASVRTLSASLGTKWPYKRTMSAPANMVNRAVEKQGDGGMRGCGVDDGSMVHQLQRAMDLEETDKDTLHLLVFLFMQFLSQPQHAGGSEDKSSVKMMNLVLRHLSVLMGFSPTERCFTISPSRLRSSPVFNAFLSNLCHVLDHNFNMGTLLLPTCLPVLQFCPAPHRNPDLRHPTFTLWSLQPHPRRYWFRAVLILLYKYKYSNQPLHHSQVVSLVRIVLNTLDAHCHRCRKVDDPTVCGASSAYSREVSQGSLGNEGEQLGGGESPPPSPGLHPGGGTAGGGRPAVFTTFTDPARTQYLTEHKSAFTPVSQDARGVTVLGQHKLGPAAADEARKHRKNNDISSAIEGDDVEPELEAIPESPKTDSPYCQESLTDLDPYPLVVQGEMATICVEGERGRLVTPCSISHPSATASATIVVPQTFRAQAVTSVMASQIQAFDESFTVKIHNAELLPLDHSALGGGERLLTRAPHPHYHQHHHNNSNNSNINSNSNSSNNNSDSSNSVVKALESRRAAAHHSSHLSPKSHPHHVQGEVFRPIDPPGYSITPDLSSSHERLLPIGMGTDKCGTPEAGCMKSGNNSVMTVAEHGRMAETAGGGSPVEVDESVGGAGDSPGISSPSEALELPTPERLLPVGGEKAVLTKKEEEGGPGGSILERVWQVFGGWTNGNSRMTSQSSDSELMEVVAHKETHKPLKLKVDSGSSHESGEQQDQTSTSLEDNTDTSHSATTTNTSATLQGY</sequence>
<protein>
    <recommendedName>
        <fullName evidence="4">Protein unc-79 homolog</fullName>
    </recommendedName>
</protein>
<evidence type="ECO:0000256" key="1">
    <source>
        <dbReference type="SAM" id="MobiDB-lite"/>
    </source>
</evidence>
<feature type="compositionally biased region" description="Basic residues" evidence="1">
    <location>
        <begin position="1546"/>
        <end position="1556"/>
    </location>
</feature>
<evidence type="ECO:0008006" key="4">
    <source>
        <dbReference type="Google" id="ProtNLM"/>
    </source>
</evidence>
<reference evidence="2" key="1">
    <citation type="submission" date="2023-10" db="EMBL/GenBank/DDBJ databases">
        <title>Genome assemblies of two species of porcelain crab, Petrolisthes cinctipes and Petrolisthes manimaculis (Anomura: Porcellanidae).</title>
        <authorList>
            <person name="Angst P."/>
        </authorList>
    </citation>
    <scope>NUCLEOTIDE SEQUENCE</scope>
    <source>
        <strain evidence="2">PB745_01</strain>
        <tissue evidence="2">Gill</tissue>
    </source>
</reference>
<feature type="region of interest" description="Disordered" evidence="1">
    <location>
        <begin position="508"/>
        <end position="561"/>
    </location>
</feature>
<feature type="compositionally biased region" description="Basic and acidic residues" evidence="1">
    <location>
        <begin position="549"/>
        <end position="561"/>
    </location>
</feature>
<feature type="compositionally biased region" description="Acidic residues" evidence="1">
    <location>
        <begin position="1423"/>
        <end position="1433"/>
    </location>
</feature>
<dbReference type="Proteomes" id="UP001286313">
    <property type="component" value="Unassembled WGS sequence"/>
</dbReference>
<keyword evidence="3" id="KW-1185">Reference proteome</keyword>
<dbReference type="InterPro" id="IPR024855">
    <property type="entry name" value="UNC79"/>
</dbReference>
<feature type="region of interest" description="Disordered" evidence="1">
    <location>
        <begin position="1668"/>
        <end position="1710"/>
    </location>
</feature>
<feature type="compositionally biased region" description="Polar residues" evidence="1">
    <location>
        <begin position="1775"/>
        <end position="1793"/>
    </location>
</feature>
<comment type="caution">
    <text evidence="2">The sequence shown here is derived from an EMBL/GenBank/DDBJ whole genome shotgun (WGS) entry which is preliminary data.</text>
</comment>
<evidence type="ECO:0000313" key="2">
    <source>
        <dbReference type="EMBL" id="KAK3873351.1"/>
    </source>
</evidence>
<dbReference type="Pfam" id="PF14776">
    <property type="entry name" value="UNC-79"/>
    <property type="match status" value="2"/>
</dbReference>
<feature type="compositionally biased region" description="Gly residues" evidence="1">
    <location>
        <begin position="1350"/>
        <end position="1360"/>
    </location>
</feature>
<feature type="compositionally biased region" description="Low complexity" evidence="1">
    <location>
        <begin position="1798"/>
        <end position="1814"/>
    </location>
</feature>
<dbReference type="InterPro" id="IPR016024">
    <property type="entry name" value="ARM-type_fold"/>
</dbReference>
<organism evidence="2 3">
    <name type="scientific">Petrolisthes cinctipes</name>
    <name type="common">Flat porcelain crab</name>
    <dbReference type="NCBI Taxonomy" id="88211"/>
    <lineage>
        <taxon>Eukaryota</taxon>
        <taxon>Metazoa</taxon>
        <taxon>Ecdysozoa</taxon>
        <taxon>Arthropoda</taxon>
        <taxon>Crustacea</taxon>
        <taxon>Multicrustacea</taxon>
        <taxon>Malacostraca</taxon>
        <taxon>Eumalacostraca</taxon>
        <taxon>Eucarida</taxon>
        <taxon>Decapoda</taxon>
        <taxon>Pleocyemata</taxon>
        <taxon>Anomura</taxon>
        <taxon>Galatheoidea</taxon>
        <taxon>Porcellanidae</taxon>
        <taxon>Petrolisthes</taxon>
    </lineage>
</organism>
<evidence type="ECO:0000313" key="3">
    <source>
        <dbReference type="Proteomes" id="UP001286313"/>
    </source>
</evidence>
<feature type="region of interest" description="Disordered" evidence="1">
    <location>
        <begin position="666"/>
        <end position="706"/>
    </location>
</feature>
<feature type="region of interest" description="Disordered" evidence="1">
    <location>
        <begin position="1325"/>
        <end position="1365"/>
    </location>
</feature>
<gene>
    <name evidence="2" type="ORF">Pcinc_021639</name>
</gene>
<accession>A0AAE1KES6</accession>
<dbReference type="SUPFAM" id="SSF48371">
    <property type="entry name" value="ARM repeat"/>
    <property type="match status" value="1"/>
</dbReference>
<feature type="compositionally biased region" description="Basic residues" evidence="1">
    <location>
        <begin position="1589"/>
        <end position="1605"/>
    </location>
</feature>
<feature type="compositionally biased region" description="Low complexity" evidence="1">
    <location>
        <begin position="1557"/>
        <end position="1579"/>
    </location>
</feature>
<dbReference type="PANTHER" id="PTHR21696:SF2">
    <property type="entry name" value="PROTEIN UNC-79 HOMOLOG"/>
    <property type="match status" value="1"/>
</dbReference>
<dbReference type="PANTHER" id="PTHR21696">
    <property type="entry name" value="PROTEIN UNC-79 HOMOLOG"/>
    <property type="match status" value="1"/>
</dbReference>
<feature type="region of interest" description="Disordered" evidence="1">
    <location>
        <begin position="1404"/>
        <end position="1443"/>
    </location>
</feature>
<feature type="region of interest" description="Disordered" evidence="1">
    <location>
        <begin position="1539"/>
        <end position="1633"/>
    </location>
</feature>
<feature type="region of interest" description="Disordered" evidence="1">
    <location>
        <begin position="1746"/>
        <end position="1814"/>
    </location>
</feature>
<feature type="compositionally biased region" description="Polar residues" evidence="1">
    <location>
        <begin position="679"/>
        <end position="690"/>
    </location>
</feature>